<dbReference type="PANTHER" id="PTHR28298:SF1">
    <property type="entry name" value="EISOSOME PROTEIN 1"/>
    <property type="match status" value="1"/>
</dbReference>
<feature type="compositionally biased region" description="Basic and acidic residues" evidence="1">
    <location>
        <begin position="530"/>
        <end position="593"/>
    </location>
</feature>
<dbReference type="AlphaFoldDB" id="A0A151GB40"/>
<feature type="compositionally biased region" description="Basic and acidic residues" evidence="1">
    <location>
        <begin position="389"/>
        <end position="406"/>
    </location>
</feature>
<sequence>MAGAVAKPDAAMGKSPARQARYSGELIPLPPTLYLPPGATDIDARLAAVTAGRIKYADPRSLPSFPSSGLAPGCAAANAAASLGWISRKPVEPWKPERTTSASAAAAMANNYTMSPPREHAMLSDGHRAAMIAVGSAGTFLKQPSTKLSTQQRRSWGNSAAMQAFHTSRPASAEPTKVSHGSFAATQAFNINQSHSMKKTAAPSRQEAGKSLLAAQGAMSSRRRASTYSEIGVKDAHAAEASAAASALNGAVRAHQASLQAKPPLADVGAVSVTTMTRNMFTSHPPVKPEVDEQRFNMRMHQSALDMARKMYRHQQQMVDQTREAHGEETAAAPRSPFLNLQDAAYKQAQNRLSKLHDEHQQGREYQEYYGNETTPRRKFSMTNKLRRRSSENDALNDRERSRKIREQMSIFSTKLSQVDNDKRERDREALLATAQRNVKARLQDMDKDVYHETARARPTSAGEWERKVQQAAQLRHNTGGEKKGQVDVGGGKYVSQEEVDAIATKRVQPVLDDINAKAEAELARQAVLKFDKEEKREDAEKRKYRDREIREVERKTKELDRQDERSRKLQEKREERVKKGEARAAKAEQKRAVKEKRRSKQDSATANHSQDDERSAGVDENLDVGSAQRSPVHPRVETAAGSASAAQLKAELAISPTSKVKGWIKTHFSRGKSISESNDKRGSFSGGAAMRDYRFGMSSSPDNRSTSMRDVAIAGKDDGSKSERTNADKQAAGREWEHDSYGESPISPRTIPPFPRGGKLENNVDEEEVRHSPSISISIEAPKSTEDEMARKSRSPARDSRFREEMDK</sequence>
<evidence type="ECO:0000313" key="3">
    <source>
        <dbReference type="Proteomes" id="UP000076580"/>
    </source>
</evidence>
<dbReference type="Pfam" id="PF12757">
    <property type="entry name" value="Eisosome1"/>
    <property type="match status" value="1"/>
</dbReference>
<comment type="caution">
    <text evidence="2">The sequence shown here is derived from an EMBL/GenBank/DDBJ whole genome shotgun (WGS) entry which is preliminary data.</text>
</comment>
<name>A0A151GB40_DRECN</name>
<evidence type="ECO:0000313" key="2">
    <source>
        <dbReference type="EMBL" id="KYK54329.1"/>
    </source>
</evidence>
<protein>
    <recommendedName>
        <fullName evidence="4">Eisosome protein 1 protein</fullName>
    </recommendedName>
</protein>
<feature type="compositionally biased region" description="Basic residues" evidence="1">
    <location>
        <begin position="377"/>
        <end position="388"/>
    </location>
</feature>
<dbReference type="InterPro" id="IPR024527">
    <property type="entry name" value="Eisosome1"/>
</dbReference>
<evidence type="ECO:0008006" key="4">
    <source>
        <dbReference type="Google" id="ProtNLM"/>
    </source>
</evidence>
<gene>
    <name evidence="2" type="ORF">DCS_06286</name>
</gene>
<proteinExistence type="predicted"/>
<dbReference type="GO" id="GO:0070941">
    <property type="term" value="P:eisosome assembly"/>
    <property type="evidence" value="ECO:0007669"/>
    <property type="project" value="TreeGrafter"/>
</dbReference>
<feature type="region of interest" description="Disordered" evidence="1">
    <location>
        <begin position="373"/>
        <end position="406"/>
    </location>
</feature>
<feature type="compositionally biased region" description="Polar residues" evidence="1">
    <location>
        <begin position="698"/>
        <end position="709"/>
    </location>
</feature>
<feature type="compositionally biased region" description="Basic and acidic residues" evidence="1">
    <location>
        <begin position="784"/>
        <end position="809"/>
    </location>
</feature>
<dbReference type="EMBL" id="LAYC01000003">
    <property type="protein sequence ID" value="KYK54329.1"/>
    <property type="molecule type" value="Genomic_DNA"/>
</dbReference>
<dbReference type="GeneID" id="63718929"/>
<feature type="region of interest" description="Disordered" evidence="1">
    <location>
        <begin position="195"/>
        <end position="223"/>
    </location>
</feature>
<dbReference type="InParanoid" id="A0A151GB40"/>
<feature type="compositionally biased region" description="Basic and acidic residues" evidence="1">
    <location>
        <begin position="716"/>
        <end position="742"/>
    </location>
</feature>
<evidence type="ECO:0000256" key="1">
    <source>
        <dbReference type="SAM" id="MobiDB-lite"/>
    </source>
</evidence>
<dbReference type="RefSeq" id="XP_040653681.1">
    <property type="nucleotide sequence ID" value="XM_040803577.1"/>
</dbReference>
<keyword evidence="3" id="KW-1185">Reference proteome</keyword>
<reference evidence="2 3" key="1">
    <citation type="journal article" date="2016" name="Sci. Rep.">
        <title>Insights into Adaptations to a Near-Obligate Nematode Endoparasitic Lifestyle from the Finished Genome of Drechmeria coniospora.</title>
        <authorList>
            <person name="Zhang L."/>
            <person name="Zhou Z."/>
            <person name="Guo Q."/>
            <person name="Fokkens L."/>
            <person name="Miskei M."/>
            <person name="Pocsi I."/>
            <person name="Zhang W."/>
            <person name="Chen M."/>
            <person name="Wang L."/>
            <person name="Sun Y."/>
            <person name="Donzelli B.G."/>
            <person name="Gibson D.M."/>
            <person name="Nelson D.R."/>
            <person name="Luo J.G."/>
            <person name="Rep M."/>
            <person name="Liu H."/>
            <person name="Yang S."/>
            <person name="Wang J."/>
            <person name="Krasnoff S.B."/>
            <person name="Xu Y."/>
            <person name="Molnar I."/>
            <person name="Lin M."/>
        </authorList>
    </citation>
    <scope>NUCLEOTIDE SEQUENCE [LARGE SCALE GENOMIC DNA]</scope>
    <source>
        <strain evidence="2 3">ARSEF 6962</strain>
    </source>
</reference>
<dbReference type="STRING" id="98403.A0A151GB40"/>
<dbReference type="PANTHER" id="PTHR28298">
    <property type="entry name" value="EISOSOME PROTEIN 1"/>
    <property type="match status" value="1"/>
</dbReference>
<accession>A0A151GB40</accession>
<dbReference type="Proteomes" id="UP000076580">
    <property type="component" value="Chromosome 03"/>
</dbReference>
<organism evidence="2 3">
    <name type="scientific">Drechmeria coniospora</name>
    <name type="common">Nematophagous fungus</name>
    <name type="synonym">Meria coniospora</name>
    <dbReference type="NCBI Taxonomy" id="98403"/>
    <lineage>
        <taxon>Eukaryota</taxon>
        <taxon>Fungi</taxon>
        <taxon>Dikarya</taxon>
        <taxon>Ascomycota</taxon>
        <taxon>Pezizomycotina</taxon>
        <taxon>Sordariomycetes</taxon>
        <taxon>Hypocreomycetidae</taxon>
        <taxon>Hypocreales</taxon>
        <taxon>Ophiocordycipitaceae</taxon>
        <taxon>Drechmeria</taxon>
    </lineage>
</organism>
<feature type="region of interest" description="Disordered" evidence="1">
    <location>
        <begin position="530"/>
        <end position="809"/>
    </location>
</feature>